<reference evidence="2 3" key="1">
    <citation type="submission" date="2019-02" db="EMBL/GenBank/DDBJ databases">
        <title>Deep-cultivation of Planctomycetes and their phenomic and genomic characterization uncovers novel biology.</title>
        <authorList>
            <person name="Wiegand S."/>
            <person name="Jogler M."/>
            <person name="Boedeker C."/>
            <person name="Pinto D."/>
            <person name="Vollmers J."/>
            <person name="Rivas-Marin E."/>
            <person name="Kohn T."/>
            <person name="Peeters S.H."/>
            <person name="Heuer A."/>
            <person name="Rast P."/>
            <person name="Oberbeckmann S."/>
            <person name="Bunk B."/>
            <person name="Jeske O."/>
            <person name="Meyerdierks A."/>
            <person name="Storesund J.E."/>
            <person name="Kallscheuer N."/>
            <person name="Luecker S."/>
            <person name="Lage O.M."/>
            <person name="Pohl T."/>
            <person name="Merkel B.J."/>
            <person name="Hornburger P."/>
            <person name="Mueller R.-W."/>
            <person name="Bruemmer F."/>
            <person name="Labrenz M."/>
            <person name="Spormann A.M."/>
            <person name="Op den Camp H."/>
            <person name="Overmann J."/>
            <person name="Amann R."/>
            <person name="Jetten M.S.M."/>
            <person name="Mascher T."/>
            <person name="Medema M.H."/>
            <person name="Devos D.P."/>
            <person name="Kaster A.-K."/>
            <person name="Ovreas L."/>
            <person name="Rohde M."/>
            <person name="Galperin M.Y."/>
            <person name="Jogler C."/>
        </authorList>
    </citation>
    <scope>NUCLEOTIDE SEQUENCE [LARGE SCALE GENOMIC DNA]</scope>
    <source>
        <strain evidence="2 3">CA12</strain>
    </source>
</reference>
<organism evidence="2 3">
    <name type="scientific">Alienimonas californiensis</name>
    <dbReference type="NCBI Taxonomy" id="2527989"/>
    <lineage>
        <taxon>Bacteria</taxon>
        <taxon>Pseudomonadati</taxon>
        <taxon>Planctomycetota</taxon>
        <taxon>Planctomycetia</taxon>
        <taxon>Planctomycetales</taxon>
        <taxon>Planctomycetaceae</taxon>
        <taxon>Alienimonas</taxon>
    </lineage>
</organism>
<dbReference type="KEGG" id="acaf:CA12_04040"/>
<feature type="compositionally biased region" description="Low complexity" evidence="1">
    <location>
        <begin position="27"/>
        <end position="36"/>
    </location>
</feature>
<keyword evidence="3" id="KW-1185">Reference proteome</keyword>
<dbReference type="EMBL" id="CP036265">
    <property type="protein sequence ID" value="QDT14332.1"/>
    <property type="molecule type" value="Genomic_DNA"/>
</dbReference>
<name>A0A517P4L5_9PLAN</name>
<feature type="compositionally biased region" description="Basic and acidic residues" evidence="1">
    <location>
        <begin position="37"/>
        <end position="46"/>
    </location>
</feature>
<dbReference type="OrthoDB" id="5937621at2"/>
<feature type="region of interest" description="Disordered" evidence="1">
    <location>
        <begin position="453"/>
        <end position="473"/>
    </location>
</feature>
<dbReference type="Proteomes" id="UP000318741">
    <property type="component" value="Chromosome"/>
</dbReference>
<feature type="region of interest" description="Disordered" evidence="1">
    <location>
        <begin position="17"/>
        <end position="56"/>
    </location>
</feature>
<dbReference type="RefSeq" id="WP_145357077.1">
    <property type="nucleotide sequence ID" value="NZ_CP036265.1"/>
</dbReference>
<sequence>MSNFSLLLPLLLAPAFQGGPAGTESRAAAPPAGAEIPAEKDARESETLAGEPVVTNRDGLIYGAQPPADVDAPVPTVRPLEENAEPPAGDTMTPPAPRPEGDVPVPAPLDSLAPLRPGLSDAQYYEALADLVLPNGLVLDRNSDRHTVSSAATGLVGYALAVLAERGVADREEVAAHLRRGFETTRAANPAANRGWLAHFTEPDGTPKPHSEVSTIDSALFYAGLLKAAQTLDLPDLERDVRAAVDGVDVAFLSREGVFLHGLEWAGEPGAAPPRIISYTWNDTSEGAILYRLFGLPFRPATHRTDLPLFTYFYPLVLWPEWDEPVGSGRTGGVAWSPVGAPTAEPYRYDGPDYRRLLAAAVSWQHRTLGHAGVTAADGPGGYTAFRPTLVSPLMLSSLAPRFVEAADTLRTYDLDATLPAYDLDAGWDAPDRLAIDYASYFLLRAEVIEPGRLSSGQTNGGPGRPVLTAEVE</sequence>
<evidence type="ECO:0000313" key="2">
    <source>
        <dbReference type="EMBL" id="QDT14332.1"/>
    </source>
</evidence>
<evidence type="ECO:0000313" key="3">
    <source>
        <dbReference type="Proteomes" id="UP000318741"/>
    </source>
</evidence>
<proteinExistence type="predicted"/>
<gene>
    <name evidence="2" type="ORF">CA12_04040</name>
</gene>
<evidence type="ECO:0000256" key="1">
    <source>
        <dbReference type="SAM" id="MobiDB-lite"/>
    </source>
</evidence>
<dbReference type="Gene3D" id="1.50.10.140">
    <property type="match status" value="1"/>
</dbReference>
<evidence type="ECO:0008006" key="4">
    <source>
        <dbReference type="Google" id="ProtNLM"/>
    </source>
</evidence>
<protein>
    <recommendedName>
        <fullName evidence="4">Glycoamylase-like domain-containing protein</fullName>
    </recommendedName>
</protein>
<dbReference type="AlphaFoldDB" id="A0A517P4L5"/>
<feature type="region of interest" description="Disordered" evidence="1">
    <location>
        <begin position="78"/>
        <end position="101"/>
    </location>
</feature>
<accession>A0A517P4L5</accession>